<comment type="caution">
    <text evidence="3">The sequence shown here is derived from an EMBL/GenBank/DDBJ whole genome shotgun (WGS) entry which is preliminary data.</text>
</comment>
<reference evidence="3 4" key="1">
    <citation type="submission" date="2019-07" db="EMBL/GenBank/DDBJ databases">
        <title>Whole genome shotgun sequence of Cellulomonas aerilata NBRC 106308.</title>
        <authorList>
            <person name="Hosoyama A."/>
            <person name="Uohara A."/>
            <person name="Ohji S."/>
            <person name="Ichikawa N."/>
        </authorList>
    </citation>
    <scope>NUCLEOTIDE SEQUENCE [LARGE SCALE GENOMIC DNA]</scope>
    <source>
        <strain evidence="3 4">NBRC 106308</strain>
    </source>
</reference>
<evidence type="ECO:0000259" key="2">
    <source>
        <dbReference type="Pfam" id="PF01243"/>
    </source>
</evidence>
<name>A0A512D862_9CELL</name>
<keyword evidence="1" id="KW-0560">Oxidoreductase</keyword>
<dbReference type="SUPFAM" id="SSF50475">
    <property type="entry name" value="FMN-binding split barrel"/>
    <property type="match status" value="1"/>
</dbReference>
<dbReference type="InterPro" id="IPR012349">
    <property type="entry name" value="Split_barrel_FMN-bd"/>
</dbReference>
<dbReference type="Proteomes" id="UP000321181">
    <property type="component" value="Unassembled WGS sequence"/>
</dbReference>
<dbReference type="Pfam" id="PF01243">
    <property type="entry name" value="PNPOx_N"/>
    <property type="match status" value="1"/>
</dbReference>
<evidence type="ECO:0000313" key="3">
    <source>
        <dbReference type="EMBL" id="GEO32607.1"/>
    </source>
</evidence>
<dbReference type="Gene3D" id="2.30.110.10">
    <property type="entry name" value="Electron Transport, Fmn-binding Protein, Chain A"/>
    <property type="match status" value="1"/>
</dbReference>
<dbReference type="EMBL" id="BJYY01000001">
    <property type="protein sequence ID" value="GEO32607.1"/>
    <property type="molecule type" value="Genomic_DNA"/>
</dbReference>
<proteinExistence type="predicted"/>
<dbReference type="OrthoDB" id="5738083at2"/>
<feature type="domain" description="Pyridoxamine 5'-phosphate oxidase N-terminal" evidence="2">
    <location>
        <begin position="14"/>
        <end position="135"/>
    </location>
</feature>
<dbReference type="InterPro" id="IPR052019">
    <property type="entry name" value="F420H2_bilvrd_red/Heme_oxyg"/>
</dbReference>
<gene>
    <name evidence="3" type="ORF">CAE01nite_03320</name>
</gene>
<dbReference type="NCBIfam" id="TIGR03666">
    <property type="entry name" value="Rv2061_F420"/>
    <property type="match status" value="1"/>
</dbReference>
<dbReference type="GO" id="GO:0070967">
    <property type="term" value="F:coenzyme F420 binding"/>
    <property type="evidence" value="ECO:0007669"/>
    <property type="project" value="TreeGrafter"/>
</dbReference>
<evidence type="ECO:0000313" key="4">
    <source>
        <dbReference type="Proteomes" id="UP000321181"/>
    </source>
</evidence>
<evidence type="ECO:0000256" key="1">
    <source>
        <dbReference type="ARBA" id="ARBA00023002"/>
    </source>
</evidence>
<protein>
    <submittedName>
        <fullName evidence="3">PPOX class F420-dependent oxidoreductase</fullName>
    </submittedName>
</protein>
<dbReference type="GO" id="GO:0005829">
    <property type="term" value="C:cytosol"/>
    <property type="evidence" value="ECO:0007669"/>
    <property type="project" value="TreeGrafter"/>
</dbReference>
<dbReference type="RefSeq" id="WP_146898953.1">
    <property type="nucleotide sequence ID" value="NZ_BAAARM010000001.1"/>
</dbReference>
<accession>A0A512D862</accession>
<dbReference type="InterPro" id="IPR011576">
    <property type="entry name" value="Pyridox_Oxase_N"/>
</dbReference>
<sequence length="136" mass="14906">MTTPPARPTLDDLGREPFVSLTTFRRTGAPVSTPVWIARDGDALAVTTPSASGKVKRLRHTPRVELRPCSRTGTVKEGAPTSRGVAQIVSDAGTARRLTGLVRGKYPVEYRVMMLVERLVARGRRDRVVLRITVTD</sequence>
<dbReference type="PANTHER" id="PTHR35176:SF11">
    <property type="entry name" value="PYRIDOXAMINE 5'-PHOSPHATE OXIDASE FAMILY PROTEIN"/>
    <property type="match status" value="1"/>
</dbReference>
<dbReference type="AlphaFoldDB" id="A0A512D862"/>
<keyword evidence="4" id="KW-1185">Reference proteome</keyword>
<dbReference type="InterPro" id="IPR019965">
    <property type="entry name" value="PPOX_F420-dep_Rv2061_put"/>
</dbReference>
<dbReference type="PANTHER" id="PTHR35176">
    <property type="entry name" value="HEME OXYGENASE HI_0854-RELATED"/>
    <property type="match status" value="1"/>
</dbReference>
<dbReference type="GO" id="GO:0016627">
    <property type="term" value="F:oxidoreductase activity, acting on the CH-CH group of donors"/>
    <property type="evidence" value="ECO:0007669"/>
    <property type="project" value="TreeGrafter"/>
</dbReference>
<organism evidence="3 4">
    <name type="scientific">Cellulomonas aerilata</name>
    <dbReference type="NCBI Taxonomy" id="515326"/>
    <lineage>
        <taxon>Bacteria</taxon>
        <taxon>Bacillati</taxon>
        <taxon>Actinomycetota</taxon>
        <taxon>Actinomycetes</taxon>
        <taxon>Micrococcales</taxon>
        <taxon>Cellulomonadaceae</taxon>
        <taxon>Cellulomonas</taxon>
    </lineage>
</organism>